<dbReference type="HAMAP" id="MF_00493">
    <property type="entry name" value="Transaldolase_2"/>
    <property type="match status" value="1"/>
</dbReference>
<dbReference type="InterPro" id="IPR004732">
    <property type="entry name" value="Transaldolase_2"/>
</dbReference>
<protein>
    <recommendedName>
        <fullName evidence="5 11">Transaldolase</fullName>
        <ecNumber evidence="5 11">2.2.1.2</ecNumber>
    </recommendedName>
</protein>
<organism evidence="12 13">
    <name type="scientific">Eiseniibacteriota bacterium</name>
    <dbReference type="NCBI Taxonomy" id="2212470"/>
    <lineage>
        <taxon>Bacteria</taxon>
        <taxon>Candidatus Eiseniibacteriota</taxon>
    </lineage>
</organism>
<evidence type="ECO:0000256" key="7">
    <source>
        <dbReference type="ARBA" id="ARBA00022679"/>
    </source>
</evidence>
<evidence type="ECO:0000256" key="1">
    <source>
        <dbReference type="ARBA" id="ARBA00003518"/>
    </source>
</evidence>
<keyword evidence="7 11" id="KW-0808">Transferase</keyword>
<keyword evidence="6 11" id="KW-0963">Cytoplasm</keyword>
<comment type="caution">
    <text evidence="12">The sequence shown here is derived from an EMBL/GenBank/DDBJ whole genome shotgun (WGS) entry which is preliminary data.</text>
</comment>
<comment type="catalytic activity">
    <reaction evidence="10 11">
        <text>D-sedoheptulose 7-phosphate + D-glyceraldehyde 3-phosphate = D-erythrose 4-phosphate + beta-D-fructose 6-phosphate</text>
        <dbReference type="Rhea" id="RHEA:17053"/>
        <dbReference type="ChEBI" id="CHEBI:16897"/>
        <dbReference type="ChEBI" id="CHEBI:57483"/>
        <dbReference type="ChEBI" id="CHEBI:57634"/>
        <dbReference type="ChEBI" id="CHEBI:59776"/>
        <dbReference type="EC" id="2.2.1.2"/>
    </reaction>
</comment>
<dbReference type="Gene3D" id="3.20.20.70">
    <property type="entry name" value="Aldolase class I"/>
    <property type="match status" value="1"/>
</dbReference>
<keyword evidence="9 11" id="KW-0704">Schiff base</keyword>
<dbReference type="Pfam" id="PF00923">
    <property type="entry name" value="TAL_FSA"/>
    <property type="match status" value="1"/>
</dbReference>
<comment type="function">
    <text evidence="1 11">Transaldolase is important for the balance of metabolites in the pentose-phosphate pathway.</text>
</comment>
<dbReference type="GO" id="GO:0005737">
    <property type="term" value="C:cytoplasm"/>
    <property type="evidence" value="ECO:0007669"/>
    <property type="project" value="UniProtKB-SubCell"/>
</dbReference>
<dbReference type="NCBIfam" id="NF002881">
    <property type="entry name" value="PRK03343.1"/>
    <property type="match status" value="1"/>
</dbReference>
<evidence type="ECO:0000256" key="10">
    <source>
        <dbReference type="ARBA" id="ARBA00048810"/>
    </source>
</evidence>
<comment type="caution">
    <text evidence="11">Lacks conserved residue(s) required for the propagation of feature annotation.</text>
</comment>
<reference evidence="12" key="1">
    <citation type="submission" date="2020-07" db="EMBL/GenBank/DDBJ databases">
        <title>Huge and variable diversity of episymbiotic CPR bacteria and DPANN archaea in groundwater ecosystems.</title>
        <authorList>
            <person name="He C.Y."/>
            <person name="Keren R."/>
            <person name="Whittaker M."/>
            <person name="Farag I.F."/>
            <person name="Doudna J."/>
            <person name="Cate J.H.D."/>
            <person name="Banfield J.F."/>
        </authorList>
    </citation>
    <scope>NUCLEOTIDE SEQUENCE</scope>
    <source>
        <strain evidence="12">NC_groundwater_1813_Pr3_B-0.1um_71_17</strain>
    </source>
</reference>
<keyword evidence="8 11" id="KW-0570">Pentose shunt</keyword>
<comment type="subcellular location">
    <subcellularLocation>
        <location evidence="2 11">Cytoplasm</location>
    </subcellularLocation>
</comment>
<evidence type="ECO:0000256" key="8">
    <source>
        <dbReference type="ARBA" id="ARBA00023126"/>
    </source>
</evidence>
<evidence type="ECO:0000313" key="13">
    <source>
        <dbReference type="Proteomes" id="UP000696931"/>
    </source>
</evidence>
<dbReference type="NCBIfam" id="TIGR00876">
    <property type="entry name" value="tal_mycobact"/>
    <property type="match status" value="1"/>
</dbReference>
<evidence type="ECO:0000256" key="5">
    <source>
        <dbReference type="ARBA" id="ARBA00013151"/>
    </source>
</evidence>
<dbReference type="PIRSF" id="PIRSF036915">
    <property type="entry name" value="Trnald_Bac_Plnt"/>
    <property type="match status" value="1"/>
</dbReference>
<dbReference type="GO" id="GO:0005975">
    <property type="term" value="P:carbohydrate metabolic process"/>
    <property type="evidence" value="ECO:0007669"/>
    <property type="project" value="InterPro"/>
</dbReference>
<dbReference type="EC" id="2.2.1.2" evidence="5 11"/>
<comment type="pathway">
    <text evidence="3 11">Carbohydrate degradation; pentose phosphate pathway; D-glyceraldehyde 3-phosphate and beta-D-fructose 6-phosphate from D-ribose 5-phosphate and D-xylulose 5-phosphate (non-oxidative stage): step 2/3.</text>
</comment>
<comment type="similarity">
    <text evidence="4 11">Belongs to the transaldolase family. Type 2 subfamily.</text>
</comment>
<evidence type="ECO:0000256" key="2">
    <source>
        <dbReference type="ARBA" id="ARBA00004496"/>
    </source>
</evidence>
<accession>A0A933SG18</accession>
<dbReference type="InterPro" id="IPR013785">
    <property type="entry name" value="Aldolase_TIM"/>
</dbReference>
<dbReference type="PANTHER" id="PTHR10683:SF31">
    <property type="entry name" value="TRANSALDOLASE"/>
    <property type="match status" value="1"/>
</dbReference>
<evidence type="ECO:0000256" key="4">
    <source>
        <dbReference type="ARBA" id="ARBA00008426"/>
    </source>
</evidence>
<evidence type="ECO:0000256" key="9">
    <source>
        <dbReference type="ARBA" id="ARBA00023270"/>
    </source>
</evidence>
<dbReference type="InterPro" id="IPR001585">
    <property type="entry name" value="TAL/FSA"/>
</dbReference>
<dbReference type="SUPFAM" id="SSF51569">
    <property type="entry name" value="Aldolase"/>
    <property type="match status" value="1"/>
</dbReference>
<evidence type="ECO:0000313" key="12">
    <source>
        <dbReference type="EMBL" id="MBI5170645.1"/>
    </source>
</evidence>
<evidence type="ECO:0000256" key="6">
    <source>
        <dbReference type="ARBA" id="ARBA00022490"/>
    </source>
</evidence>
<sequence length="379" mass="39932">MSARAQQLLTLGQSVWLDFIRRGPLVSGEFDRQVAEDGVVGVTSNPTIFQQAIAKSTDYDTALAAAIAKGLEGEALFEALAIEDIQMACDRMRAVYDGSKGMDGRVSIEVSPRLAHDSAGTLAAAKRLHAAVARENVMITIPATAAGLPAITGAIAAGISVNVTLIFSLARYAEVMEAYLLGLEQRAAAGGELSNIRSVASFFISRVDSKVDAAIDARAATLPAGSTERAELESLRGKAAVANARLAYAAFESVFGAARFQTLAAKGAHVQRPLWASTSTKNPAYRDVLYVEELIGPDTVNTIPPATLAAFNDHGVVETRIRNAMDEARALFGKLDALGVPVESLIGQLEGEGVVAFEKSYDDLLGAIEARRRDGAAKG</sequence>
<evidence type="ECO:0000256" key="11">
    <source>
        <dbReference type="HAMAP-Rule" id="MF_00493"/>
    </source>
</evidence>
<dbReference type="PROSITE" id="PS01054">
    <property type="entry name" value="TRANSALDOLASE_1"/>
    <property type="match status" value="1"/>
</dbReference>
<dbReference type="EMBL" id="JACRIW010000100">
    <property type="protein sequence ID" value="MBI5170645.1"/>
    <property type="molecule type" value="Genomic_DNA"/>
</dbReference>
<dbReference type="GO" id="GO:0004801">
    <property type="term" value="F:transaldolase activity"/>
    <property type="evidence" value="ECO:0007669"/>
    <property type="project" value="UniProtKB-UniRule"/>
</dbReference>
<name>A0A933SG18_UNCEI</name>
<dbReference type="AlphaFoldDB" id="A0A933SG18"/>
<evidence type="ECO:0000256" key="3">
    <source>
        <dbReference type="ARBA" id="ARBA00004857"/>
    </source>
</evidence>
<dbReference type="GO" id="GO:0006098">
    <property type="term" value="P:pentose-phosphate shunt"/>
    <property type="evidence" value="ECO:0007669"/>
    <property type="project" value="UniProtKB-UniRule"/>
</dbReference>
<proteinExistence type="inferred from homology"/>
<dbReference type="CDD" id="cd00955">
    <property type="entry name" value="Transaldolase_like"/>
    <property type="match status" value="1"/>
</dbReference>
<dbReference type="PANTHER" id="PTHR10683">
    <property type="entry name" value="TRANSALDOLASE"/>
    <property type="match status" value="1"/>
</dbReference>
<gene>
    <name evidence="11 12" type="primary">tal</name>
    <name evidence="12" type="ORF">HZA61_14245</name>
</gene>
<dbReference type="InterPro" id="IPR018225">
    <property type="entry name" value="Transaldolase_AS"/>
</dbReference>
<dbReference type="Proteomes" id="UP000696931">
    <property type="component" value="Unassembled WGS sequence"/>
</dbReference>